<evidence type="ECO:0000313" key="2">
    <source>
        <dbReference type="Proteomes" id="UP000789739"/>
    </source>
</evidence>
<dbReference type="GO" id="GO:0003676">
    <property type="term" value="F:nucleic acid binding"/>
    <property type="evidence" value="ECO:0007669"/>
    <property type="project" value="InterPro"/>
</dbReference>
<proteinExistence type="predicted"/>
<sequence>MDVVANVCELTTKYKQTNFTLELLWKHGKKPMGRSSDISGNSHKVVKENECEEEDFSRLAVKIKISPEEFFISSFLKLPGCVPIDVRASFNKLYSRSEVQKGSSLKFYLKMCDLGGKIDMPINRMRDYYKTVKENDSIESAKHMREVAEYCIIDALRCQQLMVKRNVINDNKEVASIAYVSLFDAHYRANGMR</sequence>
<dbReference type="Gene3D" id="3.30.420.10">
    <property type="entry name" value="Ribonuclease H-like superfamily/Ribonuclease H"/>
    <property type="match status" value="1"/>
</dbReference>
<dbReference type="EMBL" id="CAJVPI010000511">
    <property type="protein sequence ID" value="CAG8544287.1"/>
    <property type="molecule type" value="Genomic_DNA"/>
</dbReference>
<dbReference type="SUPFAM" id="SSF53098">
    <property type="entry name" value="Ribonuclease H-like"/>
    <property type="match status" value="1"/>
</dbReference>
<dbReference type="Proteomes" id="UP000789739">
    <property type="component" value="Unassembled WGS sequence"/>
</dbReference>
<comment type="caution">
    <text evidence="1">The sequence shown here is derived from an EMBL/GenBank/DDBJ whole genome shotgun (WGS) entry which is preliminary data.</text>
</comment>
<dbReference type="InterPro" id="IPR012337">
    <property type="entry name" value="RNaseH-like_sf"/>
</dbReference>
<gene>
    <name evidence="1" type="ORF">PBRASI_LOCUS4749</name>
</gene>
<protein>
    <submittedName>
        <fullName evidence="1">11310_t:CDS:1</fullName>
    </submittedName>
</protein>
<reference evidence="1" key="1">
    <citation type="submission" date="2021-06" db="EMBL/GenBank/DDBJ databases">
        <authorList>
            <person name="Kallberg Y."/>
            <person name="Tangrot J."/>
            <person name="Rosling A."/>
        </authorList>
    </citation>
    <scope>NUCLEOTIDE SEQUENCE</scope>
    <source>
        <strain evidence="1">BR232B</strain>
    </source>
</reference>
<dbReference type="AlphaFoldDB" id="A0A9N9AY38"/>
<keyword evidence="2" id="KW-1185">Reference proteome</keyword>
<dbReference type="OrthoDB" id="2445761at2759"/>
<feature type="non-terminal residue" evidence="1">
    <location>
        <position position="193"/>
    </location>
</feature>
<name>A0A9N9AY38_9GLOM</name>
<dbReference type="InterPro" id="IPR036397">
    <property type="entry name" value="RNaseH_sf"/>
</dbReference>
<evidence type="ECO:0000313" key="1">
    <source>
        <dbReference type="EMBL" id="CAG8544287.1"/>
    </source>
</evidence>
<organism evidence="1 2">
    <name type="scientific">Paraglomus brasilianum</name>
    <dbReference type="NCBI Taxonomy" id="144538"/>
    <lineage>
        <taxon>Eukaryota</taxon>
        <taxon>Fungi</taxon>
        <taxon>Fungi incertae sedis</taxon>
        <taxon>Mucoromycota</taxon>
        <taxon>Glomeromycotina</taxon>
        <taxon>Glomeromycetes</taxon>
        <taxon>Paraglomerales</taxon>
        <taxon>Paraglomeraceae</taxon>
        <taxon>Paraglomus</taxon>
    </lineage>
</organism>
<accession>A0A9N9AY38</accession>